<dbReference type="AlphaFoldDB" id="A0A5J5D846"/>
<proteinExistence type="predicted"/>
<dbReference type="InterPro" id="IPR015258">
    <property type="entry name" value="Vitellinogen_b-sht_shell"/>
</dbReference>
<evidence type="ECO:0000256" key="1">
    <source>
        <dbReference type="ARBA" id="ARBA00022761"/>
    </source>
</evidence>
<dbReference type="PANTHER" id="PTHR23345:SF9">
    <property type="entry name" value="VITELLOGENIN-RELATED"/>
    <property type="match status" value="1"/>
</dbReference>
<dbReference type="SUPFAM" id="SSF56968">
    <property type="entry name" value="Lipovitellin-phosvitin complex, beta-sheet shell regions"/>
    <property type="match status" value="1"/>
</dbReference>
<reference evidence="4 5" key="1">
    <citation type="submission" date="2019-08" db="EMBL/GenBank/DDBJ databases">
        <title>A chromosome-level genome assembly, high-density linkage maps, and genome scans reveal the genomic architecture of hybrid incompatibilities underlying speciation via character displacement in darters (Percidae: Etheostominae).</title>
        <authorList>
            <person name="Moran R.L."/>
            <person name="Catchen J.M."/>
            <person name="Fuller R.C."/>
        </authorList>
    </citation>
    <scope>NUCLEOTIDE SEQUENCE [LARGE SCALE GENOMIC DNA]</scope>
    <source>
        <strain evidence="4">EspeVRDwgs_2016</strain>
        <tissue evidence="4">Muscle</tissue>
    </source>
</reference>
<dbReference type="GO" id="GO:0071391">
    <property type="term" value="P:cellular response to estrogen stimulus"/>
    <property type="evidence" value="ECO:0007669"/>
    <property type="project" value="TreeGrafter"/>
</dbReference>
<dbReference type="Gene3D" id="2.20.90.10">
    <property type="entry name" value="Vitellinogen, beta-sheet shell domain"/>
    <property type="match status" value="1"/>
</dbReference>
<keyword evidence="1" id="KW-0758">Storage protein</keyword>
<dbReference type="PANTHER" id="PTHR23345">
    <property type="entry name" value="VITELLOGENIN-RELATED"/>
    <property type="match status" value="1"/>
</dbReference>
<dbReference type="PROSITE" id="PS51233">
    <property type="entry name" value="VWFD"/>
    <property type="match status" value="1"/>
</dbReference>
<organism evidence="4 5">
    <name type="scientific">Etheostoma spectabile</name>
    <name type="common">orangethroat darter</name>
    <dbReference type="NCBI Taxonomy" id="54343"/>
    <lineage>
        <taxon>Eukaryota</taxon>
        <taxon>Metazoa</taxon>
        <taxon>Chordata</taxon>
        <taxon>Craniata</taxon>
        <taxon>Vertebrata</taxon>
        <taxon>Euteleostomi</taxon>
        <taxon>Actinopterygii</taxon>
        <taxon>Neopterygii</taxon>
        <taxon>Teleostei</taxon>
        <taxon>Neoteleostei</taxon>
        <taxon>Acanthomorphata</taxon>
        <taxon>Eupercaria</taxon>
        <taxon>Perciformes</taxon>
        <taxon>Percoidei</taxon>
        <taxon>Percidae</taxon>
        <taxon>Etheostomatinae</taxon>
        <taxon>Etheostoma</taxon>
    </lineage>
</organism>
<dbReference type="InterPro" id="IPR015819">
    <property type="entry name" value="Lipid_transp_b-sht_shell"/>
</dbReference>
<comment type="caution">
    <text evidence="4">The sequence shown here is derived from an EMBL/GenBank/DDBJ whole genome shotgun (WGS) entry which is preliminary data.</text>
</comment>
<dbReference type="Proteomes" id="UP000327493">
    <property type="component" value="Chromosome 9"/>
</dbReference>
<dbReference type="GO" id="GO:0005319">
    <property type="term" value="F:lipid transporter activity"/>
    <property type="evidence" value="ECO:0007669"/>
    <property type="project" value="InterPro"/>
</dbReference>
<evidence type="ECO:0000313" key="4">
    <source>
        <dbReference type="EMBL" id="KAA8589554.1"/>
    </source>
</evidence>
<evidence type="ECO:0000256" key="2">
    <source>
        <dbReference type="ARBA" id="ARBA00023180"/>
    </source>
</evidence>
<feature type="non-terminal residue" evidence="4">
    <location>
        <position position="211"/>
    </location>
</feature>
<evidence type="ECO:0000313" key="5">
    <source>
        <dbReference type="Proteomes" id="UP000327493"/>
    </source>
</evidence>
<keyword evidence="2" id="KW-0325">Glycoprotein</keyword>
<feature type="domain" description="VWFD" evidence="3">
    <location>
        <begin position="146"/>
        <end position="211"/>
    </location>
</feature>
<accession>A0A5J5D846</accession>
<sequence length="211" mass="23868">MLSYHKLMAKIAWGIECKQYQTEITAETGLVGKEPAVRVKVAWEKLPKSMTRYATKISQYISRNAKEYGASLAKAKNDRNQILLSVAAASETRLNIWLKTPKRTLYMRGVDLPIALPIGNTAAELESSQSNWADKISYMLTKANAAECSMVKDTVTTFNNRKFKNEMPHSCAQVLAQDCTPELKFLVLLKRDQTQEQNQITVKIGNMYEQQ</sequence>
<dbReference type="GO" id="GO:0032355">
    <property type="term" value="P:response to estradiol"/>
    <property type="evidence" value="ECO:0007669"/>
    <property type="project" value="TreeGrafter"/>
</dbReference>
<dbReference type="Pfam" id="PF00094">
    <property type="entry name" value="VWD"/>
    <property type="match status" value="1"/>
</dbReference>
<dbReference type="GO" id="GO:0045735">
    <property type="term" value="F:nutrient reservoir activity"/>
    <property type="evidence" value="ECO:0007669"/>
    <property type="project" value="UniProtKB-KW"/>
</dbReference>
<dbReference type="InterPro" id="IPR001846">
    <property type="entry name" value="VWF_type-D"/>
</dbReference>
<keyword evidence="5" id="KW-1185">Reference proteome</keyword>
<name>A0A5J5D846_9PERO</name>
<dbReference type="Pfam" id="PF09175">
    <property type="entry name" value="Vit_b-sht_shell"/>
    <property type="match status" value="1"/>
</dbReference>
<dbReference type="EMBL" id="VOFY01000009">
    <property type="protein sequence ID" value="KAA8589554.1"/>
    <property type="molecule type" value="Genomic_DNA"/>
</dbReference>
<protein>
    <recommendedName>
        <fullName evidence="3">VWFD domain-containing protein</fullName>
    </recommendedName>
</protein>
<gene>
    <name evidence="4" type="ORF">FQN60_012919</name>
</gene>
<evidence type="ECO:0000259" key="3">
    <source>
        <dbReference type="PROSITE" id="PS51233"/>
    </source>
</evidence>
<dbReference type="SMART" id="SM01170">
    <property type="entry name" value="DUF1944"/>
    <property type="match status" value="1"/>
</dbReference>
<dbReference type="InterPro" id="IPR037088">
    <property type="entry name" value="Vitellinogen_b-sht_shell_sf"/>
</dbReference>
<dbReference type="InterPro" id="IPR050733">
    <property type="entry name" value="Vitellogenin/Apolipophorin"/>
</dbReference>